<name>A0AAJ0U2M9_9GAMM</name>
<evidence type="ECO:0000313" key="2">
    <source>
        <dbReference type="Proteomes" id="UP001296776"/>
    </source>
</evidence>
<keyword evidence="2" id="KW-1185">Reference proteome</keyword>
<dbReference type="AlphaFoldDB" id="A0AAJ0U2M9"/>
<dbReference type="EMBL" id="NRSJ01000007">
    <property type="protein sequence ID" value="MBK1704160.1"/>
    <property type="molecule type" value="Genomic_DNA"/>
</dbReference>
<comment type="caution">
    <text evidence="1">The sequence shown here is derived from an EMBL/GenBank/DDBJ whole genome shotgun (WGS) entry which is preliminary data.</text>
</comment>
<organism evidence="1 2">
    <name type="scientific">Halochromatium glycolicum</name>
    <dbReference type="NCBI Taxonomy" id="85075"/>
    <lineage>
        <taxon>Bacteria</taxon>
        <taxon>Pseudomonadati</taxon>
        <taxon>Pseudomonadota</taxon>
        <taxon>Gammaproteobacteria</taxon>
        <taxon>Chromatiales</taxon>
        <taxon>Chromatiaceae</taxon>
        <taxon>Halochromatium</taxon>
    </lineage>
</organism>
<evidence type="ECO:0000313" key="1">
    <source>
        <dbReference type="EMBL" id="MBK1704160.1"/>
    </source>
</evidence>
<reference evidence="1" key="1">
    <citation type="submission" date="2017-08" db="EMBL/GenBank/DDBJ databases">
        <authorList>
            <person name="Imhoff J.F."/>
            <person name="Rahn T."/>
            <person name="Kuenzel S."/>
            <person name="Neulinger S.C."/>
        </authorList>
    </citation>
    <scope>NUCLEOTIDE SEQUENCE</scope>
    <source>
        <strain evidence="1">DSM 11080</strain>
    </source>
</reference>
<reference evidence="1" key="2">
    <citation type="journal article" date="2020" name="Microorganisms">
        <title>Osmotic Adaptation and Compatible Solute Biosynthesis of Phototrophic Bacteria as Revealed from Genome Analyses.</title>
        <authorList>
            <person name="Imhoff J.F."/>
            <person name="Rahn T."/>
            <person name="Kunzel S."/>
            <person name="Keller A."/>
            <person name="Neulinger S.C."/>
        </authorList>
    </citation>
    <scope>NUCLEOTIDE SEQUENCE</scope>
    <source>
        <strain evidence="1">DSM 11080</strain>
    </source>
</reference>
<proteinExistence type="predicted"/>
<dbReference type="RefSeq" id="WP_200345331.1">
    <property type="nucleotide sequence ID" value="NZ_NRSJ01000007.1"/>
</dbReference>
<dbReference type="Proteomes" id="UP001296776">
    <property type="component" value="Unassembled WGS sequence"/>
</dbReference>
<sequence>MLADQPNVVCSAASGRVGLRRSRAGVLNPDRTATAAAGGVGQPFMASVQRPVPDAGSGLARAIATALERRERRR</sequence>
<accession>A0AAJ0U2M9</accession>
<protein>
    <submittedName>
        <fullName evidence="1">Uncharacterized protein</fullName>
    </submittedName>
</protein>
<gene>
    <name evidence="1" type="ORF">CKO40_06255</name>
</gene>